<proteinExistence type="predicted"/>
<dbReference type="eggNOG" id="COG4445">
    <property type="taxonomic scope" value="Bacteria"/>
</dbReference>
<reference evidence="1 2" key="1">
    <citation type="journal article" date="2012" name="J. Bacteriol.">
        <title>Genome Sequence of Gallaecimonas xiamenensis Type Strain 3-C-1.</title>
        <authorList>
            <person name="Lai Q."/>
            <person name="Wang L."/>
            <person name="Wang W."/>
            <person name="Shao Z."/>
        </authorList>
    </citation>
    <scope>NUCLEOTIDE SEQUENCE [LARGE SCALE GENOMIC DNA]</scope>
    <source>
        <strain evidence="1 2">3-C-1</strain>
    </source>
</reference>
<dbReference type="SUPFAM" id="SSF47240">
    <property type="entry name" value="Ferritin-like"/>
    <property type="match status" value="1"/>
</dbReference>
<dbReference type="OrthoDB" id="9802518at2"/>
<dbReference type="InterPro" id="IPR012347">
    <property type="entry name" value="Ferritin-like"/>
</dbReference>
<dbReference type="RefSeq" id="WP_008483357.1">
    <property type="nucleotide sequence ID" value="NZ_AMRI01000005.1"/>
</dbReference>
<dbReference type="PANTHER" id="PTHR42637:SF1">
    <property type="entry name" value="TRNA 2-(METHYLSULFANYL)-N(6)-ISOPENTENYLADENOSINE(37) HYDROXYLASE"/>
    <property type="match status" value="1"/>
</dbReference>
<dbReference type="CDD" id="cd07910">
    <property type="entry name" value="MiaE"/>
    <property type="match status" value="1"/>
</dbReference>
<protein>
    <submittedName>
        <fullName evidence="1">tRNA-(MSIO[6]A)-hydroxylase</fullName>
    </submittedName>
</protein>
<accession>K2KFZ7</accession>
<dbReference type="InterPro" id="IPR009078">
    <property type="entry name" value="Ferritin-like_SF"/>
</dbReference>
<dbReference type="Gene3D" id="1.20.1260.10">
    <property type="match status" value="1"/>
</dbReference>
<dbReference type="EMBL" id="AMRI01000005">
    <property type="protein sequence ID" value="EKE76250.1"/>
    <property type="molecule type" value="Genomic_DNA"/>
</dbReference>
<dbReference type="PANTHER" id="PTHR42637">
    <property type="entry name" value="TRNA-(MS[2]IO[6]A)-HYDROXYLASE"/>
    <property type="match status" value="1"/>
</dbReference>
<name>K2KFZ7_9GAMM</name>
<dbReference type="AlphaFoldDB" id="K2KFZ7"/>
<gene>
    <name evidence="1" type="ORF">B3C1_05060</name>
</gene>
<dbReference type="PIRSF" id="PIRSF020736">
    <property type="entry name" value="MiaE"/>
    <property type="match status" value="1"/>
</dbReference>
<dbReference type="NCBIfam" id="NF047790">
    <property type="entry name" value="tRNAmsioHdxaseMiaE"/>
    <property type="match status" value="1"/>
</dbReference>
<dbReference type="Pfam" id="PF06175">
    <property type="entry name" value="MiaE"/>
    <property type="match status" value="1"/>
</dbReference>
<dbReference type="GO" id="GO:0006400">
    <property type="term" value="P:tRNA modification"/>
    <property type="evidence" value="ECO:0007669"/>
    <property type="project" value="InterPro"/>
</dbReference>
<organism evidence="1 2">
    <name type="scientific">Gallaecimonas xiamenensis 3-C-1</name>
    <dbReference type="NCBI Taxonomy" id="745411"/>
    <lineage>
        <taxon>Bacteria</taxon>
        <taxon>Pseudomonadati</taxon>
        <taxon>Pseudomonadota</taxon>
        <taxon>Gammaproteobacteria</taxon>
        <taxon>Enterobacterales</taxon>
        <taxon>Gallaecimonadaceae</taxon>
        <taxon>Gallaecimonas</taxon>
    </lineage>
</organism>
<dbReference type="PATRIC" id="fig|745411.4.peg.1005"/>
<dbReference type="STRING" id="745411.B3C1_05060"/>
<dbReference type="Proteomes" id="UP000006755">
    <property type="component" value="Unassembled WGS sequence"/>
</dbReference>
<evidence type="ECO:0000313" key="2">
    <source>
        <dbReference type="Proteomes" id="UP000006755"/>
    </source>
</evidence>
<sequence>MAVSLSQYQTLLDPIQAFLGCATPDSWLTEAAKPQNLALLLIDHCNCELKAAQTAVWLIRRYAVDNDAGKALLAWVKPYEDLVYRKVQGELGGAKNALIGELAAKKGFAHGADILDKMVRLIKEELHHFEQVLELMAAKGVPYDSLSAARYAKGLIGAVRDHEPWTLVDKLIVGAFIEARSCERFARLAPLLDEDIGRFYVSLLRSEARHYQDYLTLARQVAGTDIDDRVAFFRELEAELIQSPDPQFRFHSGAPVTA</sequence>
<keyword evidence="2" id="KW-1185">Reference proteome</keyword>
<comment type="caution">
    <text evidence="1">The sequence shown here is derived from an EMBL/GenBank/DDBJ whole genome shotgun (WGS) entry which is preliminary data.</text>
</comment>
<dbReference type="GO" id="GO:0045301">
    <property type="term" value="F:tRNA 2-(methylsulfanyl)-N(6)-isopentenyladenosine(37) hydroxylase activity"/>
    <property type="evidence" value="ECO:0007669"/>
    <property type="project" value="InterPro"/>
</dbReference>
<dbReference type="InterPro" id="IPR010386">
    <property type="entry name" value="tRNA-Hydrxlase_MiaE"/>
</dbReference>
<evidence type="ECO:0000313" key="1">
    <source>
        <dbReference type="EMBL" id="EKE76250.1"/>
    </source>
</evidence>